<dbReference type="Pfam" id="PF05183">
    <property type="entry name" value="RdRP"/>
    <property type="match status" value="1"/>
</dbReference>
<proteinExistence type="inferred from homology"/>
<evidence type="ECO:0000256" key="8">
    <source>
        <dbReference type="RuleBase" id="RU363098"/>
    </source>
</evidence>
<gene>
    <name evidence="12 13 14" type="primary">LOC111107555</name>
</gene>
<feature type="domain" description="RDRP C-terminal head" evidence="10">
    <location>
        <begin position="73"/>
        <end position="208"/>
    </location>
</feature>
<keyword evidence="5 8" id="KW-0694">RNA-binding</keyword>
<evidence type="ECO:0000259" key="10">
    <source>
        <dbReference type="Pfam" id="PF26253"/>
    </source>
</evidence>
<dbReference type="EC" id="2.7.7.48" evidence="8"/>
<dbReference type="InterPro" id="IPR058752">
    <property type="entry name" value="RDRP_C_head"/>
</dbReference>
<accession>A0A8B8B534</accession>
<dbReference type="GO" id="GO:0031380">
    <property type="term" value="C:nuclear RNA-directed RNA polymerase complex"/>
    <property type="evidence" value="ECO:0007669"/>
    <property type="project" value="TreeGrafter"/>
</dbReference>
<dbReference type="GeneID" id="111107555"/>
<dbReference type="PANTHER" id="PTHR23079:SF55">
    <property type="entry name" value="RNA-DIRECTED RNA POLYMERASE"/>
    <property type="match status" value="1"/>
</dbReference>
<evidence type="ECO:0000256" key="6">
    <source>
        <dbReference type="ARBA" id="ARBA00023158"/>
    </source>
</evidence>
<dbReference type="PANTHER" id="PTHR23079">
    <property type="entry name" value="RNA-DEPENDENT RNA POLYMERASE"/>
    <property type="match status" value="1"/>
</dbReference>
<dbReference type="AlphaFoldDB" id="A0A8B8B534"/>
<keyword evidence="2 8" id="KW-0696">RNA-directed RNA polymerase</keyword>
<evidence type="ECO:0000259" key="9">
    <source>
        <dbReference type="Pfam" id="PF05183"/>
    </source>
</evidence>
<comment type="catalytic activity">
    <reaction evidence="7 8">
        <text>RNA(n) + a ribonucleoside 5'-triphosphate = RNA(n+1) + diphosphate</text>
        <dbReference type="Rhea" id="RHEA:21248"/>
        <dbReference type="Rhea" id="RHEA-COMP:14527"/>
        <dbReference type="Rhea" id="RHEA-COMP:17342"/>
        <dbReference type="ChEBI" id="CHEBI:33019"/>
        <dbReference type="ChEBI" id="CHEBI:61557"/>
        <dbReference type="ChEBI" id="CHEBI:140395"/>
        <dbReference type="EC" id="2.7.7.48"/>
    </reaction>
</comment>
<organism evidence="11 13">
    <name type="scientific">Crassostrea virginica</name>
    <name type="common">Eastern oyster</name>
    <dbReference type="NCBI Taxonomy" id="6565"/>
    <lineage>
        <taxon>Eukaryota</taxon>
        <taxon>Metazoa</taxon>
        <taxon>Spiralia</taxon>
        <taxon>Lophotrochozoa</taxon>
        <taxon>Mollusca</taxon>
        <taxon>Bivalvia</taxon>
        <taxon>Autobranchia</taxon>
        <taxon>Pteriomorphia</taxon>
        <taxon>Ostreida</taxon>
        <taxon>Ostreoidea</taxon>
        <taxon>Ostreidae</taxon>
        <taxon>Crassostrea</taxon>
    </lineage>
</organism>
<dbReference type="KEGG" id="cvn:111107555"/>
<evidence type="ECO:0000313" key="13">
    <source>
        <dbReference type="RefSeq" id="XP_022298522.1"/>
    </source>
</evidence>
<name>A0A8B8B534_CRAVI</name>
<dbReference type="RefSeq" id="XP_022298520.1">
    <property type="nucleotide sequence ID" value="XM_022442812.1"/>
</dbReference>
<evidence type="ECO:0000256" key="4">
    <source>
        <dbReference type="ARBA" id="ARBA00022695"/>
    </source>
</evidence>
<evidence type="ECO:0000313" key="12">
    <source>
        <dbReference type="RefSeq" id="XP_022298520.1"/>
    </source>
</evidence>
<dbReference type="RefSeq" id="XP_022298523.1">
    <property type="nucleotide sequence ID" value="XM_022442815.1"/>
</dbReference>
<reference evidence="12 13" key="1">
    <citation type="submission" date="2025-04" db="UniProtKB">
        <authorList>
            <consortium name="RefSeq"/>
        </authorList>
    </citation>
    <scope>IDENTIFICATION</scope>
    <source>
        <tissue evidence="12 13">Whole sample</tissue>
    </source>
</reference>
<keyword evidence="6" id="KW-0943">RNA-mediated gene silencing</keyword>
<evidence type="ECO:0000256" key="7">
    <source>
        <dbReference type="ARBA" id="ARBA00048744"/>
    </source>
</evidence>
<keyword evidence="3 8" id="KW-0808">Transferase</keyword>
<evidence type="ECO:0000313" key="11">
    <source>
        <dbReference type="Proteomes" id="UP000694844"/>
    </source>
</evidence>
<evidence type="ECO:0000256" key="3">
    <source>
        <dbReference type="ARBA" id="ARBA00022679"/>
    </source>
</evidence>
<feature type="domain" description="RDRP core" evidence="9">
    <location>
        <begin position="1"/>
        <end position="50"/>
    </location>
</feature>
<keyword evidence="4 8" id="KW-0548">Nucleotidyltransferase</keyword>
<protein>
    <recommendedName>
        <fullName evidence="8">RNA-dependent RNA polymerase</fullName>
        <ecNumber evidence="8">2.7.7.48</ecNumber>
    </recommendedName>
</protein>
<dbReference type="InterPro" id="IPR057596">
    <property type="entry name" value="RDRP_core"/>
</dbReference>
<dbReference type="GO" id="GO:0003968">
    <property type="term" value="F:RNA-directed RNA polymerase activity"/>
    <property type="evidence" value="ECO:0007669"/>
    <property type="project" value="UniProtKB-KW"/>
</dbReference>
<dbReference type="InterPro" id="IPR007855">
    <property type="entry name" value="RDRP"/>
</dbReference>
<dbReference type="RefSeq" id="XP_022298522.1">
    <property type="nucleotide sequence ID" value="XM_022442814.1"/>
</dbReference>
<evidence type="ECO:0000256" key="5">
    <source>
        <dbReference type="ARBA" id="ARBA00022884"/>
    </source>
</evidence>
<evidence type="ECO:0000256" key="2">
    <source>
        <dbReference type="ARBA" id="ARBA00022484"/>
    </source>
</evidence>
<dbReference type="Proteomes" id="UP000694844">
    <property type="component" value="Chromosome 8"/>
</dbReference>
<dbReference type="Pfam" id="PF26253">
    <property type="entry name" value="RdRP_head"/>
    <property type="match status" value="1"/>
</dbReference>
<dbReference type="GO" id="GO:0003723">
    <property type="term" value="F:RNA binding"/>
    <property type="evidence" value="ECO:0007669"/>
    <property type="project" value="UniProtKB-KW"/>
</dbReference>
<comment type="similarity">
    <text evidence="1 8">Belongs to the RdRP family.</text>
</comment>
<evidence type="ECO:0000313" key="14">
    <source>
        <dbReference type="RefSeq" id="XP_022298523.1"/>
    </source>
</evidence>
<evidence type="ECO:0000256" key="1">
    <source>
        <dbReference type="ARBA" id="ARBA00005762"/>
    </source>
</evidence>
<sequence>MHSEAVDFPKTGITPKFENELRPKMYPDFMMKKDKQIYSSTKIIGKLFRQCQSIRDMQKRSTLELDSEMEFLSEEIDKKTMDNAEQQKNLYRRRMIEVLDSYGIKSEAEGLSGLPQNVSTTKGYLKEEKYHVGQIVKEKISMIQKRTRRAFFEEFGGDSPEKLADRRVISKALAWYKVTYTNEMDFVRPILSFPWIVADILVTIEKPSIHYQESRLDAILNEYYDATKTDRNHENVSLKLIKEKVRKLLWDVHSENVECVTLGLECSGILNGQEIFNIAIKGLKLHEIEEKMTKQGIIKTSEDPCYIVTHTEKEIYYVRIINDDRIVTLSKTIQEYLSKASHLRPVAQCLNQLLRPVLPVDSKGHHFCDLVAASIVYFSLSRSHTSMVTNALPANFLHSGKYLLFVLKNFLLCFRSFIDDINPVLKDGLNALGMNNSDVINEIAKALLLVYQEIAQHPDVTFNSLHQSVKHLNADPTSDMFEEDEQYGVFNLPITILGSVKFAVKYAEYQLSKQSGADVLFYNDQRNSSKFEAWGKEEALQKISAIIEKISMKRRSELSSEAERGHVIVNEAYSVLFQGGCNESKLLFEEYSGPHREMHENKKMYLPKIIKYIDSKEIGLSRDFEDRFIQQWTALKSEYIDLLHGELSMVISFGMFYVMNIQQNINVNVMELNKFFTTILLRKKDLRKKMKKKNNEYVTVPYTFSYQPVVHQSPDTLCGVLENLGFSNLCMETNILIRIVGKDPVTFQFRKNGDLWAMNFADIKWSMITVIPESSQGVMQPTNIRFRLQSFRSLNRNVVGLIEEYKPLVESTHMLKTTDGYILDAFFQNKNIYYATEKVTKIYRNLDSINDLSQSLKVEVSRVTELKLNDEKTKLIRSASSRVEVNLCPSLPSLESSNDELKSYARYILDKALTLAIRFDVIRNSSASGSDDGTDQV</sequence>
<keyword evidence="11" id="KW-1185">Reference proteome</keyword>
<dbReference type="GO" id="GO:0030422">
    <property type="term" value="P:siRNA processing"/>
    <property type="evidence" value="ECO:0007669"/>
    <property type="project" value="TreeGrafter"/>
</dbReference>